<accession>A0A2T0T7M3</accession>
<evidence type="ECO:0008006" key="4">
    <source>
        <dbReference type="Google" id="ProtNLM"/>
    </source>
</evidence>
<comment type="caution">
    <text evidence="2">The sequence shown here is derived from an EMBL/GenBank/DDBJ whole genome shotgun (WGS) entry which is preliminary data.</text>
</comment>
<dbReference type="InterPro" id="IPR050300">
    <property type="entry name" value="GDXG_lipolytic_enzyme"/>
</dbReference>
<dbReference type="EMBL" id="PVTF01000005">
    <property type="protein sequence ID" value="PRY41670.1"/>
    <property type="molecule type" value="Genomic_DNA"/>
</dbReference>
<sequence>MSDTEQRGTRTVEWRLSAVTSPRLADPVPVVTAEDIPYITDANRFQNLSVYLPWTPETSALVGTPAESLPGVEPGRPRIQVHVHGGAWRDPRLTARSIEPTVAHAFSGTGRSAPIAAIASLNYTLSRFPTHPALPYDPIKDNHTDPSREAVHPQHVSDFLHGLALLRSFGLTDGSYVLSGHSCGACLSFQSILRPPRHYGLDHLPAAPIPAALIGLNGLYDLPELVTATGLGESHAHLRDDYEMFLSNAFGADQRAWPAASPARFDPAEVAEQVREGNAPRLVVLEQSAEDQLVPTRQRELLTAKLSEVDGLRVVEGNRCTGKHAAPWEQGDMIWESVQDVLRLLQQED</sequence>
<dbReference type="Gene3D" id="3.40.50.1820">
    <property type="entry name" value="alpha/beta hydrolase"/>
    <property type="match status" value="1"/>
</dbReference>
<dbReference type="GO" id="GO:0019441">
    <property type="term" value="P:L-tryptophan catabolic process to kynurenine"/>
    <property type="evidence" value="ECO:0007669"/>
    <property type="project" value="InterPro"/>
</dbReference>
<dbReference type="GO" id="GO:0004061">
    <property type="term" value="F:arylformamidase activity"/>
    <property type="evidence" value="ECO:0007669"/>
    <property type="project" value="InterPro"/>
</dbReference>
<dbReference type="OrthoDB" id="9771666at2"/>
<dbReference type="SUPFAM" id="SSF53474">
    <property type="entry name" value="alpha/beta-Hydrolases"/>
    <property type="match status" value="1"/>
</dbReference>
<dbReference type="AlphaFoldDB" id="A0A2T0T7M3"/>
<name>A0A2T0T7M3_9PSEU</name>
<organism evidence="2 3">
    <name type="scientific">Umezawaea tangerina</name>
    <dbReference type="NCBI Taxonomy" id="84725"/>
    <lineage>
        <taxon>Bacteria</taxon>
        <taxon>Bacillati</taxon>
        <taxon>Actinomycetota</taxon>
        <taxon>Actinomycetes</taxon>
        <taxon>Pseudonocardiales</taxon>
        <taxon>Pseudonocardiaceae</taxon>
        <taxon>Umezawaea</taxon>
    </lineage>
</organism>
<dbReference type="RefSeq" id="WP_106188661.1">
    <property type="nucleotide sequence ID" value="NZ_PVTF01000005.1"/>
</dbReference>
<keyword evidence="1" id="KW-0378">Hydrolase</keyword>
<gene>
    <name evidence="2" type="ORF">CLV43_105428</name>
</gene>
<keyword evidence="3" id="KW-1185">Reference proteome</keyword>
<evidence type="ECO:0000313" key="3">
    <source>
        <dbReference type="Proteomes" id="UP000239494"/>
    </source>
</evidence>
<dbReference type="PANTHER" id="PTHR48081:SF33">
    <property type="entry name" value="KYNURENINE FORMAMIDASE"/>
    <property type="match status" value="1"/>
</dbReference>
<protein>
    <recommendedName>
        <fullName evidence="4">Arylformamidase</fullName>
    </recommendedName>
</protein>
<evidence type="ECO:0000313" key="2">
    <source>
        <dbReference type="EMBL" id="PRY41670.1"/>
    </source>
</evidence>
<dbReference type="InterPro" id="IPR027519">
    <property type="entry name" value="KFase_ver/fungi-typ"/>
</dbReference>
<dbReference type="InterPro" id="IPR029058">
    <property type="entry name" value="AB_hydrolase_fold"/>
</dbReference>
<reference evidence="2 3" key="1">
    <citation type="submission" date="2018-03" db="EMBL/GenBank/DDBJ databases">
        <title>Genomic Encyclopedia of Archaeal and Bacterial Type Strains, Phase II (KMG-II): from individual species to whole genera.</title>
        <authorList>
            <person name="Goeker M."/>
        </authorList>
    </citation>
    <scope>NUCLEOTIDE SEQUENCE [LARGE SCALE GENOMIC DNA]</scope>
    <source>
        <strain evidence="2 3">DSM 44720</strain>
    </source>
</reference>
<evidence type="ECO:0000256" key="1">
    <source>
        <dbReference type="ARBA" id="ARBA00022801"/>
    </source>
</evidence>
<proteinExistence type="inferred from homology"/>
<dbReference type="HAMAP" id="MF_03014">
    <property type="entry name" value="KFase"/>
    <property type="match status" value="1"/>
</dbReference>
<dbReference type="Proteomes" id="UP000239494">
    <property type="component" value="Unassembled WGS sequence"/>
</dbReference>
<dbReference type="PANTHER" id="PTHR48081">
    <property type="entry name" value="AB HYDROLASE SUPERFAMILY PROTEIN C4A8.06C"/>
    <property type="match status" value="1"/>
</dbReference>